<gene>
    <name evidence="1" type="ORF">ACFOSV_09070</name>
</gene>
<dbReference type="RefSeq" id="WP_377905625.1">
    <property type="nucleotide sequence ID" value="NZ_JBHRZS010000007.1"/>
</dbReference>
<sequence>MTNPYSNWFHTYSSQEVLLSDGRAITHQFIQDFSAILPHIEFDAKVVINTTPALVFFDPATKTVNLPFWDQLQAPAIGFFDKMAGSPDEGKRLFGLFFNGFYLPHELGHGVQFFVKGDQKGSYANELFANQIGMQWWRKHHQDSDLENCYGFAKHIMSILPNPVPKGETVEEYFNKNYDKVSSNPYIYGFLQFGQFIKVYEDKTLPNFDTLLKNFAQLN</sequence>
<reference evidence="2" key="1">
    <citation type="journal article" date="2019" name="Int. J. Syst. Evol. Microbiol.">
        <title>The Global Catalogue of Microorganisms (GCM) 10K type strain sequencing project: providing services to taxonomists for standard genome sequencing and annotation.</title>
        <authorList>
            <consortium name="The Broad Institute Genomics Platform"/>
            <consortium name="The Broad Institute Genome Sequencing Center for Infectious Disease"/>
            <person name="Wu L."/>
            <person name="Ma J."/>
        </authorList>
    </citation>
    <scope>NUCLEOTIDE SEQUENCE [LARGE SCALE GENOMIC DNA]</scope>
    <source>
        <strain evidence="2">CCUG 60523</strain>
    </source>
</reference>
<name>A0ABV8ARI6_9BACT</name>
<keyword evidence="2" id="KW-1185">Reference proteome</keyword>
<protein>
    <recommendedName>
        <fullName evidence="3">Zinc-dependent peptidase</fullName>
    </recommendedName>
</protein>
<organism evidence="1 2">
    <name type="scientific">Algoriphagus namhaensis</name>
    <dbReference type="NCBI Taxonomy" id="915353"/>
    <lineage>
        <taxon>Bacteria</taxon>
        <taxon>Pseudomonadati</taxon>
        <taxon>Bacteroidota</taxon>
        <taxon>Cytophagia</taxon>
        <taxon>Cytophagales</taxon>
        <taxon>Cyclobacteriaceae</taxon>
        <taxon>Algoriphagus</taxon>
    </lineage>
</organism>
<accession>A0ABV8ARI6</accession>
<comment type="caution">
    <text evidence="1">The sequence shown here is derived from an EMBL/GenBank/DDBJ whole genome shotgun (WGS) entry which is preliminary data.</text>
</comment>
<dbReference type="EMBL" id="JBHRZS010000007">
    <property type="protein sequence ID" value="MFC3880324.1"/>
    <property type="molecule type" value="Genomic_DNA"/>
</dbReference>
<evidence type="ECO:0008006" key="3">
    <source>
        <dbReference type="Google" id="ProtNLM"/>
    </source>
</evidence>
<evidence type="ECO:0000313" key="1">
    <source>
        <dbReference type="EMBL" id="MFC3880324.1"/>
    </source>
</evidence>
<dbReference type="Proteomes" id="UP001595805">
    <property type="component" value="Unassembled WGS sequence"/>
</dbReference>
<evidence type="ECO:0000313" key="2">
    <source>
        <dbReference type="Proteomes" id="UP001595805"/>
    </source>
</evidence>
<proteinExistence type="predicted"/>